<proteinExistence type="predicted"/>
<protein>
    <submittedName>
        <fullName evidence="1">Uncharacterized protein</fullName>
    </submittedName>
</protein>
<evidence type="ECO:0000313" key="2">
    <source>
        <dbReference type="Proteomes" id="UP000241895"/>
    </source>
</evidence>
<organism evidence="1 2">
    <name type="scientific">Halomonas litopenaei</name>
    <dbReference type="NCBI Taxonomy" id="2109328"/>
    <lineage>
        <taxon>Bacteria</taxon>
        <taxon>Pseudomonadati</taxon>
        <taxon>Pseudomonadota</taxon>
        <taxon>Gammaproteobacteria</taxon>
        <taxon>Oceanospirillales</taxon>
        <taxon>Halomonadaceae</taxon>
        <taxon>Halomonas</taxon>
    </lineage>
</organism>
<gene>
    <name evidence="1" type="ORF">C6W88_12415</name>
</gene>
<name>A0ABX5IXT3_9GAMM</name>
<keyword evidence="2" id="KW-1185">Reference proteome</keyword>
<accession>A0ABX5IXT3</accession>
<dbReference type="EMBL" id="PXNS01000006">
    <property type="protein sequence ID" value="PTL94288.1"/>
    <property type="molecule type" value="Genomic_DNA"/>
</dbReference>
<reference evidence="1 2" key="1">
    <citation type="submission" date="2018-03" db="EMBL/GenBank/DDBJ databases">
        <authorList>
            <person name="Zhou J."/>
            <person name="Li X."/>
            <person name="Xue M."/>
            <person name="Yin J."/>
        </authorList>
    </citation>
    <scope>NUCLEOTIDE SEQUENCE [LARGE SCALE GENOMIC DNA]</scope>
    <source>
        <strain evidence="1 2">SYSU ZJ2214</strain>
    </source>
</reference>
<comment type="caution">
    <text evidence="1">The sequence shown here is derived from an EMBL/GenBank/DDBJ whole genome shotgun (WGS) entry which is preliminary data.</text>
</comment>
<sequence>MTAIDPHRCCPREARARRVARWWLAGLLVGCLLPASLSAAESPRATERLVQICIMAPAVIRAHTMLKACRHRLARHPLKTLPKPSSPSVAWAAPMLVPVAALDVVSRRGPPDIA</sequence>
<dbReference type="Proteomes" id="UP000241895">
    <property type="component" value="Unassembled WGS sequence"/>
</dbReference>
<dbReference type="RefSeq" id="WP_108132666.1">
    <property type="nucleotide sequence ID" value="NZ_PXNS01000006.1"/>
</dbReference>
<evidence type="ECO:0000313" key="1">
    <source>
        <dbReference type="EMBL" id="PTL94288.1"/>
    </source>
</evidence>